<dbReference type="EMBL" id="JACHLZ010000001">
    <property type="protein sequence ID" value="MBB5831450.1"/>
    <property type="molecule type" value="Genomic_DNA"/>
</dbReference>
<gene>
    <name evidence="2" type="ORF">HNR70_001263</name>
</gene>
<dbReference type="InterPro" id="IPR051021">
    <property type="entry name" value="Mito_Ser/Thr_phosphatase"/>
</dbReference>
<reference evidence="2 3" key="1">
    <citation type="submission" date="2020-08" db="EMBL/GenBank/DDBJ databases">
        <title>Sequencing the genomes of 1000 actinobacteria strains.</title>
        <authorList>
            <person name="Klenk H.-P."/>
        </authorList>
    </citation>
    <scope>NUCLEOTIDE SEQUENCE [LARGE SCALE GENOMIC DNA]</scope>
    <source>
        <strain evidence="2 3">DSM 28796</strain>
    </source>
</reference>
<evidence type="ECO:0000256" key="1">
    <source>
        <dbReference type="ARBA" id="ARBA00022801"/>
    </source>
</evidence>
<dbReference type="RefSeq" id="WP_184324915.1">
    <property type="nucleotide sequence ID" value="NZ_JACHLZ010000001.1"/>
</dbReference>
<dbReference type="InterPro" id="IPR029033">
    <property type="entry name" value="His_PPase_superfam"/>
</dbReference>
<dbReference type="AlphaFoldDB" id="A0A841ADW1"/>
<keyword evidence="3" id="KW-1185">Reference proteome</keyword>
<dbReference type="CDD" id="cd07067">
    <property type="entry name" value="HP_PGM_like"/>
    <property type="match status" value="1"/>
</dbReference>
<dbReference type="Pfam" id="PF00300">
    <property type="entry name" value="His_Phos_1"/>
    <property type="match status" value="1"/>
</dbReference>
<dbReference type="EC" id="3.1.3.-" evidence="2"/>
<organism evidence="2 3">
    <name type="scientific">Brachybacterium aquaticum</name>
    <dbReference type="NCBI Taxonomy" id="1432564"/>
    <lineage>
        <taxon>Bacteria</taxon>
        <taxon>Bacillati</taxon>
        <taxon>Actinomycetota</taxon>
        <taxon>Actinomycetes</taxon>
        <taxon>Micrococcales</taxon>
        <taxon>Dermabacteraceae</taxon>
        <taxon>Brachybacterium</taxon>
    </lineage>
</organism>
<name>A0A841ADW1_9MICO</name>
<keyword evidence="1 2" id="KW-0378">Hydrolase</keyword>
<dbReference type="Gene3D" id="3.40.50.1240">
    <property type="entry name" value="Phosphoglycerate mutase-like"/>
    <property type="match status" value="1"/>
</dbReference>
<dbReference type="InterPro" id="IPR013078">
    <property type="entry name" value="His_Pase_superF_clade-1"/>
</dbReference>
<dbReference type="SUPFAM" id="SSF53254">
    <property type="entry name" value="Phosphoglycerate mutase-like"/>
    <property type="match status" value="1"/>
</dbReference>
<dbReference type="PANTHER" id="PTHR20935">
    <property type="entry name" value="PHOSPHOGLYCERATE MUTASE-RELATED"/>
    <property type="match status" value="1"/>
</dbReference>
<dbReference type="Proteomes" id="UP000588158">
    <property type="component" value="Unassembled WGS sequence"/>
</dbReference>
<dbReference type="SMART" id="SM00855">
    <property type="entry name" value="PGAM"/>
    <property type="match status" value="1"/>
</dbReference>
<accession>A0A841ADW1</accession>
<proteinExistence type="predicted"/>
<dbReference type="PANTHER" id="PTHR20935:SF1">
    <property type="entry name" value="SLL1549 PROTEIN"/>
    <property type="match status" value="1"/>
</dbReference>
<dbReference type="GO" id="GO:0016787">
    <property type="term" value="F:hydrolase activity"/>
    <property type="evidence" value="ECO:0007669"/>
    <property type="project" value="UniProtKB-KW"/>
</dbReference>
<evidence type="ECO:0000313" key="2">
    <source>
        <dbReference type="EMBL" id="MBB5831450.1"/>
    </source>
</evidence>
<comment type="caution">
    <text evidence="2">The sequence shown here is derived from an EMBL/GenBank/DDBJ whole genome shotgun (WGS) entry which is preliminary data.</text>
</comment>
<protein>
    <submittedName>
        <fullName evidence="2">Phosphohistidine phosphatase</fullName>
        <ecNumber evidence="2">3.1.3.-</ecNumber>
    </submittedName>
</protein>
<evidence type="ECO:0000313" key="3">
    <source>
        <dbReference type="Proteomes" id="UP000588158"/>
    </source>
</evidence>
<sequence length="175" mass="18581">MSSSDPASRLLLLMRHGKAENSSGQPDHDRALAERGESQARLVGEYLASQNVQVSRVLLSDSARTVQTWEAVVSQMPGFDGKVTRHEEIYTGGPAELLSLLGGVKDKHTVVMVVGHEPTISSLTTLLADEHSDAGSLAQARIGMPTGGMAVLSGALEDWGSLGEESLTLHTIVRP</sequence>